<feature type="signal peptide" evidence="1">
    <location>
        <begin position="1"/>
        <end position="27"/>
    </location>
</feature>
<reference evidence="2" key="1">
    <citation type="submission" date="2005-08" db="EMBL/GenBank/DDBJ databases">
        <title>Complete sequence of Chromosome1 of Ralstonia eutropha JMP134.</title>
        <authorList>
            <person name="Copeland A."/>
            <person name="Lucas S."/>
            <person name="Lapidus A."/>
            <person name="Barry K."/>
            <person name="Detter J.C."/>
            <person name="Glavina T."/>
            <person name="Hammon N."/>
            <person name="Israni S."/>
            <person name="Pitluck S."/>
            <person name="Goltsman E."/>
            <person name="Martinez M."/>
            <person name="Schmutz J."/>
            <person name="Larimer F."/>
            <person name="Land M."/>
            <person name="Lykidis A."/>
            <person name="Richardson P."/>
        </authorList>
    </citation>
    <scope>NUCLEOTIDE SEQUENCE</scope>
    <source>
        <strain evidence="2">JMP134</strain>
    </source>
</reference>
<protein>
    <recommendedName>
        <fullName evidence="3">Proline-rich region</fullName>
    </recommendedName>
</protein>
<evidence type="ECO:0000313" key="2">
    <source>
        <dbReference type="EMBL" id="AAZ62276.1"/>
    </source>
</evidence>
<feature type="chain" id="PRO_5004232788" description="Proline-rich region" evidence="1">
    <location>
        <begin position="28"/>
        <end position="149"/>
    </location>
</feature>
<dbReference type="HOGENOM" id="CLU_132508_0_0_4"/>
<dbReference type="eggNOG" id="ENOG503303I">
    <property type="taxonomic scope" value="Bacteria"/>
</dbReference>
<dbReference type="OrthoDB" id="5397649at2"/>
<dbReference type="STRING" id="264198.Reut_A2916"/>
<proteinExistence type="predicted"/>
<gene>
    <name evidence="2" type="ordered locus">Reut_A2916</name>
</gene>
<accession>Q46X57</accession>
<keyword evidence="1" id="KW-0732">Signal</keyword>
<dbReference type="EMBL" id="CP000090">
    <property type="protein sequence ID" value="AAZ62276.1"/>
    <property type="molecule type" value="Genomic_DNA"/>
</dbReference>
<dbReference type="KEGG" id="reu:Reut_A2916"/>
<dbReference type="AlphaFoldDB" id="Q46X57"/>
<evidence type="ECO:0008006" key="3">
    <source>
        <dbReference type="Google" id="ProtNLM"/>
    </source>
</evidence>
<name>Q46X57_CUPPJ</name>
<organism evidence="2">
    <name type="scientific">Cupriavidus pinatubonensis (strain JMP 134 / LMG 1197)</name>
    <name type="common">Cupriavidus necator (strain JMP 134)</name>
    <dbReference type="NCBI Taxonomy" id="264198"/>
    <lineage>
        <taxon>Bacteria</taxon>
        <taxon>Pseudomonadati</taxon>
        <taxon>Pseudomonadota</taxon>
        <taxon>Betaproteobacteria</taxon>
        <taxon>Burkholderiales</taxon>
        <taxon>Burkholderiaceae</taxon>
        <taxon>Cupriavidus</taxon>
    </lineage>
</organism>
<evidence type="ECO:0000256" key="1">
    <source>
        <dbReference type="SAM" id="SignalP"/>
    </source>
</evidence>
<sequence>MNGRRLCKIALAFVAGAAIAASGPTLAAGRGSGRGGGGGGGAGMHGGSFQGHGGFHQGGFHHHGFHHGHVAFVAGFGWPGWWGYPYDGWPYPSSYPAYYAPTQYIEQGDGSDVASANAWWYRCDQPSGYYPYVQDCPGGWQTVPAQPSP</sequence>